<dbReference type="PRINTS" id="PR00081">
    <property type="entry name" value="GDHRDH"/>
</dbReference>
<evidence type="ECO:0000313" key="5">
    <source>
        <dbReference type="Proteomes" id="UP000183208"/>
    </source>
</evidence>
<name>A0A1M7CLV1_9BRAD</name>
<dbReference type="InterPro" id="IPR057326">
    <property type="entry name" value="KR_dom"/>
</dbReference>
<evidence type="ECO:0000256" key="1">
    <source>
        <dbReference type="ARBA" id="ARBA00006484"/>
    </source>
</evidence>
<dbReference type="InterPro" id="IPR036291">
    <property type="entry name" value="NAD(P)-bd_dom_sf"/>
</dbReference>
<gene>
    <name evidence="4" type="ORF">SAMN05444171_4934</name>
</gene>
<dbReference type="Gene3D" id="3.40.50.720">
    <property type="entry name" value="NAD(P)-binding Rossmann-like Domain"/>
    <property type="match status" value="1"/>
</dbReference>
<dbReference type="AlphaFoldDB" id="A0A1M7CLV1"/>
<dbReference type="SUPFAM" id="SSF51735">
    <property type="entry name" value="NAD(P)-binding Rossmann-fold domains"/>
    <property type="match status" value="1"/>
</dbReference>
<evidence type="ECO:0000259" key="3">
    <source>
        <dbReference type="SMART" id="SM00822"/>
    </source>
</evidence>
<dbReference type="EMBL" id="FNTI01000001">
    <property type="protein sequence ID" value="SED72184.1"/>
    <property type="molecule type" value="Genomic_DNA"/>
</dbReference>
<evidence type="ECO:0000313" key="4">
    <source>
        <dbReference type="EMBL" id="SED72184.1"/>
    </source>
</evidence>
<dbReference type="FunFam" id="3.40.50.720:FF:000084">
    <property type="entry name" value="Short-chain dehydrogenase reductase"/>
    <property type="match status" value="1"/>
</dbReference>
<dbReference type="InterPro" id="IPR002347">
    <property type="entry name" value="SDR_fam"/>
</dbReference>
<sequence>MRFNKKVALVTGSSRGIGLAIAKRLAAEGCAVVLTGRNELEGRAAAAAIAEENGIGNDNVLFVAGDLKLDCHIRSVLGQIGDRFGKLDVLVNNAGPTTFITEHDKAIEDIEVSSWNTILNGAATLTLMVSKHSVPLLRAAGGGAIVNISTAVASRGIANKPAHSASKAAVEALTRSLAVELAGDGIRSNAVSLGFIVSGPRQAAVAADPIQGAAIRAMQLLRIGTSDDVAAAVAFLASQEAAFITGVVLPVDGGVACRMPIPAVPASRLATH</sequence>
<dbReference type="GO" id="GO:0016491">
    <property type="term" value="F:oxidoreductase activity"/>
    <property type="evidence" value="ECO:0007669"/>
    <property type="project" value="UniProtKB-KW"/>
</dbReference>
<reference evidence="4 5" key="1">
    <citation type="submission" date="2016-10" db="EMBL/GenBank/DDBJ databases">
        <authorList>
            <person name="de Groot N.N."/>
        </authorList>
    </citation>
    <scope>NUCLEOTIDE SEQUENCE [LARGE SCALE GENOMIC DNA]</scope>
    <source>
        <strain evidence="4 5">GAS522</strain>
    </source>
</reference>
<accession>A0A1M7CLV1</accession>
<protein>
    <submittedName>
        <fullName evidence="4">1,2-dihydroxycyclohexa-3,5-diene-1-carboxylate dehydrogenase</fullName>
    </submittedName>
</protein>
<dbReference type="PANTHER" id="PTHR24321:SF14">
    <property type="entry name" value="SHORT-CHAIN TYPE DEHYDROGENASE_REDUCTASE BLR2146-RELATED"/>
    <property type="match status" value="1"/>
</dbReference>
<dbReference type="Proteomes" id="UP000183208">
    <property type="component" value="Unassembled WGS sequence"/>
</dbReference>
<keyword evidence="2" id="KW-0560">Oxidoreductase</keyword>
<dbReference type="SMART" id="SM00822">
    <property type="entry name" value="PKS_KR"/>
    <property type="match status" value="1"/>
</dbReference>
<proteinExistence type="inferred from homology"/>
<dbReference type="PRINTS" id="PR00080">
    <property type="entry name" value="SDRFAMILY"/>
</dbReference>
<organism evidence="4 5">
    <name type="scientific">Bradyrhizobium lablabi</name>
    <dbReference type="NCBI Taxonomy" id="722472"/>
    <lineage>
        <taxon>Bacteria</taxon>
        <taxon>Pseudomonadati</taxon>
        <taxon>Pseudomonadota</taxon>
        <taxon>Alphaproteobacteria</taxon>
        <taxon>Hyphomicrobiales</taxon>
        <taxon>Nitrobacteraceae</taxon>
        <taxon>Bradyrhizobium</taxon>
    </lineage>
</organism>
<dbReference type="PANTHER" id="PTHR24321">
    <property type="entry name" value="DEHYDROGENASES, SHORT CHAIN"/>
    <property type="match status" value="1"/>
</dbReference>
<comment type="similarity">
    <text evidence="1">Belongs to the short-chain dehydrogenases/reductases (SDR) family.</text>
</comment>
<evidence type="ECO:0000256" key="2">
    <source>
        <dbReference type="ARBA" id="ARBA00023002"/>
    </source>
</evidence>
<dbReference type="Pfam" id="PF13561">
    <property type="entry name" value="adh_short_C2"/>
    <property type="match status" value="1"/>
</dbReference>
<feature type="domain" description="Ketoreductase" evidence="3">
    <location>
        <begin position="6"/>
        <end position="189"/>
    </location>
</feature>
<dbReference type="CDD" id="cd05233">
    <property type="entry name" value="SDR_c"/>
    <property type="match status" value="1"/>
</dbReference>